<reference evidence="5 6" key="1">
    <citation type="journal article" date="2018" name="Syst. Appl. Microbiol.">
        <title>Ereboglobus luteus gen. nov. sp. nov. from cockroach guts, and new insights into the oxygen relationship of the genera Opitutus and Didymococcus (Verrucomicrobia: Opitutaceae).</title>
        <authorList>
            <person name="Tegtmeier D."/>
            <person name="Belitz A."/>
            <person name="Radek R."/>
            <person name="Heimerl T."/>
            <person name="Brune A."/>
        </authorList>
    </citation>
    <scope>NUCLEOTIDE SEQUENCE [LARGE SCALE GENOMIC DNA]</scope>
    <source>
        <strain evidence="5 6">Ho45</strain>
    </source>
</reference>
<dbReference type="PRINTS" id="PR00035">
    <property type="entry name" value="HTHGNTR"/>
</dbReference>
<dbReference type="InterPro" id="IPR036388">
    <property type="entry name" value="WH-like_DNA-bd_sf"/>
</dbReference>
<dbReference type="InterPro" id="IPR000524">
    <property type="entry name" value="Tscrpt_reg_HTH_GntR"/>
</dbReference>
<name>A0A2U8E5B8_9BACT</name>
<dbReference type="PANTHER" id="PTHR30146">
    <property type="entry name" value="LACI-RELATED TRANSCRIPTIONAL REPRESSOR"/>
    <property type="match status" value="1"/>
</dbReference>
<evidence type="ECO:0000256" key="2">
    <source>
        <dbReference type="ARBA" id="ARBA00023125"/>
    </source>
</evidence>
<evidence type="ECO:0000259" key="4">
    <source>
        <dbReference type="PROSITE" id="PS50949"/>
    </source>
</evidence>
<feature type="domain" description="HTH gntR-type" evidence="4">
    <location>
        <begin position="14"/>
        <end position="82"/>
    </location>
</feature>
<protein>
    <submittedName>
        <fullName evidence="5">GntR family transcriptional regulator</fullName>
    </submittedName>
</protein>
<dbReference type="InterPro" id="IPR028082">
    <property type="entry name" value="Peripla_BP_I"/>
</dbReference>
<evidence type="ECO:0000313" key="6">
    <source>
        <dbReference type="Proteomes" id="UP000244896"/>
    </source>
</evidence>
<organism evidence="5 6">
    <name type="scientific">Ereboglobus luteus</name>
    <dbReference type="NCBI Taxonomy" id="1796921"/>
    <lineage>
        <taxon>Bacteria</taxon>
        <taxon>Pseudomonadati</taxon>
        <taxon>Verrucomicrobiota</taxon>
        <taxon>Opitutia</taxon>
        <taxon>Opitutales</taxon>
        <taxon>Opitutaceae</taxon>
        <taxon>Ereboglobus</taxon>
    </lineage>
</organism>
<dbReference type="Proteomes" id="UP000244896">
    <property type="component" value="Chromosome"/>
</dbReference>
<dbReference type="OrthoDB" id="9772505at2"/>
<dbReference type="CDD" id="cd06267">
    <property type="entry name" value="PBP1_LacI_sugar_binding-like"/>
    <property type="match status" value="1"/>
</dbReference>
<accession>A0A2U8E5B8</accession>
<evidence type="ECO:0000256" key="1">
    <source>
        <dbReference type="ARBA" id="ARBA00023015"/>
    </source>
</evidence>
<keyword evidence="2" id="KW-0238">DNA-binding</keyword>
<dbReference type="KEGG" id="elut:CKA38_12785"/>
<keyword evidence="3" id="KW-0804">Transcription</keyword>
<dbReference type="SMART" id="SM00345">
    <property type="entry name" value="HTH_GNTR"/>
    <property type="match status" value="1"/>
</dbReference>
<dbReference type="InterPro" id="IPR046335">
    <property type="entry name" value="LacI/GalR-like_sensor"/>
</dbReference>
<dbReference type="PANTHER" id="PTHR30146:SF109">
    <property type="entry name" value="HTH-TYPE TRANSCRIPTIONAL REGULATOR GALS"/>
    <property type="match status" value="1"/>
</dbReference>
<keyword evidence="1" id="KW-0805">Transcription regulation</keyword>
<dbReference type="CDD" id="cd07377">
    <property type="entry name" value="WHTH_GntR"/>
    <property type="match status" value="1"/>
</dbReference>
<dbReference type="PROSITE" id="PS50949">
    <property type="entry name" value="HTH_GNTR"/>
    <property type="match status" value="1"/>
</dbReference>
<proteinExistence type="predicted"/>
<dbReference type="GO" id="GO:0003700">
    <property type="term" value="F:DNA-binding transcription factor activity"/>
    <property type="evidence" value="ECO:0007669"/>
    <property type="project" value="InterPro"/>
</dbReference>
<dbReference type="SUPFAM" id="SSF53822">
    <property type="entry name" value="Periplasmic binding protein-like I"/>
    <property type="match status" value="1"/>
</dbReference>
<dbReference type="AlphaFoldDB" id="A0A2U8E5B8"/>
<dbReference type="RefSeq" id="WP_108825825.1">
    <property type="nucleotide sequence ID" value="NZ_CP023004.1"/>
</dbReference>
<dbReference type="Pfam" id="PF00392">
    <property type="entry name" value="GntR"/>
    <property type="match status" value="1"/>
</dbReference>
<dbReference type="Gene3D" id="3.40.50.2300">
    <property type="match status" value="2"/>
</dbReference>
<dbReference type="Gene3D" id="1.10.10.10">
    <property type="entry name" value="Winged helix-like DNA-binding domain superfamily/Winged helix DNA-binding domain"/>
    <property type="match status" value="1"/>
</dbReference>
<evidence type="ECO:0000256" key="3">
    <source>
        <dbReference type="ARBA" id="ARBA00023163"/>
    </source>
</evidence>
<dbReference type="SUPFAM" id="SSF46785">
    <property type="entry name" value="Winged helix' DNA-binding domain"/>
    <property type="match status" value="1"/>
</dbReference>
<dbReference type="GO" id="GO:0000976">
    <property type="term" value="F:transcription cis-regulatory region binding"/>
    <property type="evidence" value="ECO:0007669"/>
    <property type="project" value="TreeGrafter"/>
</dbReference>
<gene>
    <name evidence="5" type="ORF">CKA38_12785</name>
</gene>
<dbReference type="EMBL" id="CP023004">
    <property type="protein sequence ID" value="AWI10010.1"/>
    <property type="molecule type" value="Genomic_DNA"/>
</dbReference>
<keyword evidence="6" id="KW-1185">Reference proteome</keyword>
<dbReference type="Pfam" id="PF13377">
    <property type="entry name" value="Peripla_BP_3"/>
    <property type="match status" value="1"/>
</dbReference>
<sequence length="383" mass="41722">MAALRHQKLPEDTNPKYMRIAAVLREKILSGQYAPGHRLPSESALVKSYGVSRPTAGRALRDLVDAGLVERRAGAGSFVASQPKAVTGRPTLGILMPQWESTEIFEKICGQLASLARAHGIDIAWSKASPPNLSPGARIKDESEQAERMCSDYIERRMAGVFFAPLELSKTQSEVNHRIVSRLTEAGIAIVLADRDIEKYPQRSGFDLASMDNFAAGYKIASHLLLLGCRRIAFFTKPYSASTVAARIAGMREAMARANVETKGEVIEGNPADAKFARSVFARKKWDACICANDRTAAQLLQSLIKLGIRVPGDLRVAGFDDAKYATLVAVPLTTIHQPGDEVAALAFEAMMRRINNPLAPSCAFLATPRLVVRESCGTYLPR</sequence>
<dbReference type="InterPro" id="IPR036390">
    <property type="entry name" value="WH_DNA-bd_sf"/>
</dbReference>
<evidence type="ECO:0000313" key="5">
    <source>
        <dbReference type="EMBL" id="AWI10010.1"/>
    </source>
</evidence>